<comment type="caution">
    <text evidence="3">The sequence shown here is derived from an EMBL/GenBank/DDBJ whole genome shotgun (WGS) entry which is preliminary data.</text>
</comment>
<dbReference type="Pfam" id="PF07007">
    <property type="entry name" value="LprI"/>
    <property type="match status" value="1"/>
</dbReference>
<feature type="signal peptide" evidence="1">
    <location>
        <begin position="1"/>
        <end position="21"/>
    </location>
</feature>
<gene>
    <name evidence="3" type="ORF">EXE25_15800</name>
</gene>
<evidence type="ECO:0000313" key="4">
    <source>
        <dbReference type="Proteomes" id="UP000293483"/>
    </source>
</evidence>
<feature type="chain" id="PRO_5020510151" description="Lysozyme inhibitor LprI-like N-terminal domain-containing protein" evidence="1">
    <location>
        <begin position="22"/>
        <end position="126"/>
    </location>
</feature>
<name>A0A4Q7ART1_9GAMM</name>
<keyword evidence="1" id="KW-0732">Signal</keyword>
<evidence type="ECO:0000259" key="2">
    <source>
        <dbReference type="Pfam" id="PF07007"/>
    </source>
</evidence>
<sequence>MRFWSLMFISLAALSASSVFAAGVTKKYQQCMTGTYGNTDTIQGCIKDELKIQEKSLDKYYKKYLKNSGEFEANYITQHKLWAFRINNVCGSNTVSVHAVIQQQQCILGMTADRAEFYKNKTRTFE</sequence>
<dbReference type="InterPro" id="IPR009739">
    <property type="entry name" value="LprI-like_N"/>
</dbReference>
<evidence type="ECO:0000313" key="3">
    <source>
        <dbReference type="EMBL" id="RZG64831.1"/>
    </source>
</evidence>
<dbReference type="RefSeq" id="WP_130147920.1">
    <property type="nucleotide sequence ID" value="NZ_SGSU01000020.1"/>
</dbReference>
<dbReference type="STRING" id="202951.GCA_001485025_00833"/>
<organism evidence="3 4">
    <name type="scientific">Acinetobacter bouvetii</name>
    <dbReference type="NCBI Taxonomy" id="202951"/>
    <lineage>
        <taxon>Bacteria</taxon>
        <taxon>Pseudomonadati</taxon>
        <taxon>Pseudomonadota</taxon>
        <taxon>Gammaproteobacteria</taxon>
        <taxon>Moraxellales</taxon>
        <taxon>Moraxellaceae</taxon>
        <taxon>Acinetobacter</taxon>
    </lineage>
</organism>
<accession>A0A4Q7ART1</accession>
<protein>
    <recommendedName>
        <fullName evidence="2">Lysozyme inhibitor LprI-like N-terminal domain-containing protein</fullName>
    </recommendedName>
</protein>
<feature type="domain" description="Lysozyme inhibitor LprI-like N-terminal" evidence="2">
    <location>
        <begin position="38"/>
        <end position="116"/>
    </location>
</feature>
<proteinExistence type="predicted"/>
<dbReference type="Proteomes" id="UP000293483">
    <property type="component" value="Unassembled WGS sequence"/>
</dbReference>
<evidence type="ECO:0000256" key="1">
    <source>
        <dbReference type="SAM" id="SignalP"/>
    </source>
</evidence>
<dbReference type="AlphaFoldDB" id="A0A4Q7ART1"/>
<reference evidence="3 4" key="1">
    <citation type="submission" date="2019-02" db="EMBL/GenBank/DDBJ databases">
        <title>The Batch Genome Submission of Acinetobacter spp. strains.</title>
        <authorList>
            <person name="Qin J."/>
            <person name="Hu Y."/>
            <person name="Ye H."/>
            <person name="Wei L."/>
            <person name="Feng Y."/>
            <person name="Zong Z."/>
        </authorList>
    </citation>
    <scope>NUCLEOTIDE SEQUENCE [LARGE SCALE GENOMIC DNA]</scope>
    <source>
        <strain evidence="3 4">WCHABo060081</strain>
    </source>
</reference>
<dbReference type="EMBL" id="SGSU01000020">
    <property type="protein sequence ID" value="RZG64831.1"/>
    <property type="molecule type" value="Genomic_DNA"/>
</dbReference>